<dbReference type="Proteomes" id="UP000487649">
    <property type="component" value="Unassembled WGS sequence"/>
</dbReference>
<organism evidence="1 2">
    <name type="scientific">Turicibacter sanguinis</name>
    <dbReference type="NCBI Taxonomy" id="154288"/>
    <lineage>
        <taxon>Bacteria</taxon>
        <taxon>Bacillati</taxon>
        <taxon>Bacillota</taxon>
        <taxon>Erysipelotrichia</taxon>
        <taxon>Erysipelotrichales</taxon>
        <taxon>Turicibacteraceae</taxon>
        <taxon>Turicibacter</taxon>
    </lineage>
</organism>
<reference evidence="1 2" key="1">
    <citation type="journal article" date="2019" name="Nat. Med.">
        <title>A library of human gut bacterial isolates paired with longitudinal multiomics data enables mechanistic microbiome research.</title>
        <authorList>
            <person name="Poyet M."/>
            <person name="Groussin M."/>
            <person name="Gibbons S.M."/>
            <person name="Avila-Pacheco J."/>
            <person name="Jiang X."/>
            <person name="Kearney S.M."/>
            <person name="Perrotta A.R."/>
            <person name="Berdy B."/>
            <person name="Zhao S."/>
            <person name="Lieberman T.D."/>
            <person name="Swanson P.K."/>
            <person name="Smith M."/>
            <person name="Roesemann S."/>
            <person name="Alexander J.E."/>
            <person name="Rich S.A."/>
            <person name="Livny J."/>
            <person name="Vlamakis H."/>
            <person name="Clish C."/>
            <person name="Bullock K."/>
            <person name="Deik A."/>
            <person name="Scott J."/>
            <person name="Pierce K.A."/>
            <person name="Xavier R.J."/>
            <person name="Alm E.J."/>
        </authorList>
    </citation>
    <scope>NUCLEOTIDE SEQUENCE [LARGE SCALE GENOMIC DNA]</scope>
    <source>
        <strain evidence="1 2">BIOML-A198</strain>
    </source>
</reference>
<sequence length="110" mass="12323">MTKVTNCTVEKAVGFFEAARRMAAARQLSNEQGISFYEAKKIVDEQNPHKLVTGTSDIIPSEKDVPEGKIPVLEINDETSEVTSYFIDKEEFESKHQTKRSKVTNSKSAI</sequence>
<dbReference type="RefSeq" id="WP_155222941.1">
    <property type="nucleotide sequence ID" value="NZ_JAMQUT010000005.1"/>
</dbReference>
<dbReference type="AlphaFoldDB" id="A0A9X5ANZ6"/>
<evidence type="ECO:0000313" key="2">
    <source>
        <dbReference type="Proteomes" id="UP000487649"/>
    </source>
</evidence>
<gene>
    <name evidence="1" type="ORF">GMA92_09905</name>
</gene>
<proteinExistence type="predicted"/>
<accession>A0A9X5ANZ6</accession>
<protein>
    <submittedName>
        <fullName evidence="1">Uncharacterized protein</fullName>
    </submittedName>
</protein>
<dbReference type="EMBL" id="WMQE01000021">
    <property type="protein sequence ID" value="MTK21732.1"/>
    <property type="molecule type" value="Genomic_DNA"/>
</dbReference>
<name>A0A9X5ANZ6_9FIRM</name>
<comment type="caution">
    <text evidence="1">The sequence shown here is derived from an EMBL/GenBank/DDBJ whole genome shotgun (WGS) entry which is preliminary data.</text>
</comment>
<evidence type="ECO:0000313" key="1">
    <source>
        <dbReference type="EMBL" id="MTK21732.1"/>
    </source>
</evidence>